<name>A0A143DD90_9PROT</name>
<reference evidence="1 2" key="1">
    <citation type="submission" date="2016-02" db="EMBL/GenBank/DDBJ databases">
        <title>Complete Genome of H5569, the type strain of the newly described species Haematospirillium jordaniae.</title>
        <authorList>
            <person name="Nicholson A.C."/>
            <person name="Humrighouse B.W."/>
            <person name="Loparov V."/>
            <person name="McQuiston J.R."/>
        </authorList>
    </citation>
    <scope>NUCLEOTIDE SEQUENCE [LARGE SCALE GENOMIC DNA]</scope>
    <source>
        <strain evidence="1 2">H5569</strain>
    </source>
</reference>
<gene>
    <name evidence="1" type="ORF">AY555_05480</name>
</gene>
<protein>
    <submittedName>
        <fullName evidence="1">Uncharacterized protein</fullName>
    </submittedName>
</protein>
<proteinExistence type="predicted"/>
<dbReference type="AlphaFoldDB" id="A0A143DD90"/>
<dbReference type="EMBL" id="CP014525">
    <property type="protein sequence ID" value="AMW34721.1"/>
    <property type="molecule type" value="Genomic_DNA"/>
</dbReference>
<evidence type="ECO:0000313" key="1">
    <source>
        <dbReference type="EMBL" id="AMW34721.1"/>
    </source>
</evidence>
<dbReference type="STRING" id="1549855.AY555_05480"/>
<organism evidence="1 2">
    <name type="scientific">Haematospirillum jordaniae</name>
    <dbReference type="NCBI Taxonomy" id="1549855"/>
    <lineage>
        <taxon>Bacteria</taxon>
        <taxon>Pseudomonadati</taxon>
        <taxon>Pseudomonadota</taxon>
        <taxon>Alphaproteobacteria</taxon>
        <taxon>Rhodospirillales</taxon>
        <taxon>Novispirillaceae</taxon>
        <taxon>Haematospirillum</taxon>
    </lineage>
</organism>
<keyword evidence="2" id="KW-1185">Reference proteome</keyword>
<evidence type="ECO:0000313" key="2">
    <source>
        <dbReference type="Proteomes" id="UP000076066"/>
    </source>
</evidence>
<dbReference type="KEGG" id="hjo:AY555_05480"/>
<accession>A0A143DD90</accession>
<dbReference type="Proteomes" id="UP000076066">
    <property type="component" value="Chromosome"/>
</dbReference>
<sequence length="82" mass="9099">MGLNAQRPDLLRSGLWTLWRNSFTTKPIIGGMARINKPISRPVLRTMNKGARSGLSHQSTFFGNRLVTQRMGLIAIVAGMTM</sequence>